<dbReference type="PANTHER" id="PTHR47739">
    <property type="entry name" value="TRNA1(VAL) (ADENINE(37)-N6)-METHYLTRANSFERASE"/>
    <property type="match status" value="1"/>
</dbReference>
<protein>
    <submittedName>
        <fullName evidence="4">Methyltransferase</fullName>
    </submittedName>
</protein>
<keyword evidence="4" id="KW-0808">Transferase</keyword>
<dbReference type="Proteomes" id="UP000026249">
    <property type="component" value="Unassembled WGS sequence"/>
</dbReference>
<keyword evidence="1 4" id="KW-0489">Methyltransferase</keyword>
<dbReference type="PROSITE" id="PS00092">
    <property type="entry name" value="N6_MTASE"/>
    <property type="match status" value="1"/>
</dbReference>
<dbReference type="InterPro" id="IPR050210">
    <property type="entry name" value="tRNA_Adenine-N(6)_MTase"/>
</dbReference>
<dbReference type="Gene3D" id="3.40.50.150">
    <property type="entry name" value="Vaccinia Virus protein VP39"/>
    <property type="match status" value="1"/>
</dbReference>
<organism evidence="4 5">
    <name type="scientific">Actibacterium mucosum KCTC 23349</name>
    <dbReference type="NCBI Taxonomy" id="1454373"/>
    <lineage>
        <taxon>Bacteria</taxon>
        <taxon>Pseudomonadati</taxon>
        <taxon>Pseudomonadota</taxon>
        <taxon>Alphaproteobacteria</taxon>
        <taxon>Rhodobacterales</taxon>
        <taxon>Roseobacteraceae</taxon>
        <taxon>Actibacterium</taxon>
    </lineage>
</organism>
<dbReference type="GO" id="GO:0008170">
    <property type="term" value="F:N-methyltransferase activity"/>
    <property type="evidence" value="ECO:0007669"/>
    <property type="project" value="UniProtKB-ARBA"/>
</dbReference>
<dbReference type="GO" id="GO:0003676">
    <property type="term" value="F:nucleic acid binding"/>
    <property type="evidence" value="ECO:0007669"/>
    <property type="project" value="InterPro"/>
</dbReference>
<feature type="domain" description="Methyltransferase small" evidence="3">
    <location>
        <begin position="32"/>
        <end position="124"/>
    </location>
</feature>
<dbReference type="SUPFAM" id="SSF53335">
    <property type="entry name" value="S-adenosyl-L-methionine-dependent methyltransferases"/>
    <property type="match status" value="1"/>
</dbReference>
<dbReference type="PANTHER" id="PTHR47739:SF1">
    <property type="entry name" value="TRNA1(VAL) (ADENINE(37)-N6)-METHYLTRANSFERASE"/>
    <property type="match status" value="1"/>
</dbReference>
<sequence>MNDDLTHDRFLGDRLHVWQPRAGYRAGVDPVLLAASVNAKTGQSVLELGCGVGVASLCLGRRVPGLRLTGLELQPGYADLARRNAAENDVPFDVVQGDLAQMPAALRQQSFDHVIANPPYFLQAENTGSDDDGRDTALRGETPLAQWVKAGMRRLKPRGMLCVIQRVERLPELLSLVAEGAGAIEVLPVSGRAGRAPGLILLRAIKGARTPFRLHPPLIMHDGAQHPGDFESYTTAVSAVLREGAALPWPDA</sequence>
<comment type="caution">
    <text evidence="4">The sequence shown here is derived from an EMBL/GenBank/DDBJ whole genome shotgun (WGS) entry which is preliminary data.</text>
</comment>
<dbReference type="OrthoDB" id="5489421at2"/>
<dbReference type="GO" id="GO:0032259">
    <property type="term" value="P:methylation"/>
    <property type="evidence" value="ECO:0007669"/>
    <property type="project" value="UniProtKB-KW"/>
</dbReference>
<evidence type="ECO:0000313" key="5">
    <source>
        <dbReference type="Proteomes" id="UP000026249"/>
    </source>
</evidence>
<dbReference type="InterPro" id="IPR002052">
    <property type="entry name" value="DNA_methylase_N6_adenine_CS"/>
</dbReference>
<keyword evidence="2" id="KW-0949">S-adenosyl-L-methionine</keyword>
<dbReference type="AlphaFoldDB" id="A0A037ZMQ6"/>
<dbReference type="InterPro" id="IPR029063">
    <property type="entry name" value="SAM-dependent_MTases_sf"/>
</dbReference>
<evidence type="ECO:0000259" key="3">
    <source>
        <dbReference type="Pfam" id="PF05175"/>
    </source>
</evidence>
<dbReference type="STRING" id="1454373.ACMU_10165"/>
<evidence type="ECO:0000256" key="1">
    <source>
        <dbReference type="ARBA" id="ARBA00022603"/>
    </source>
</evidence>
<evidence type="ECO:0000256" key="2">
    <source>
        <dbReference type="ARBA" id="ARBA00022691"/>
    </source>
</evidence>
<name>A0A037ZMQ6_9RHOB</name>
<evidence type="ECO:0000313" key="4">
    <source>
        <dbReference type="EMBL" id="KAJ56111.1"/>
    </source>
</evidence>
<keyword evidence="5" id="KW-1185">Reference proteome</keyword>
<gene>
    <name evidence="4" type="ORF">ACMU_10165</name>
</gene>
<proteinExistence type="predicted"/>
<dbReference type="CDD" id="cd02440">
    <property type="entry name" value="AdoMet_MTases"/>
    <property type="match status" value="1"/>
</dbReference>
<dbReference type="Pfam" id="PF05175">
    <property type="entry name" value="MTS"/>
    <property type="match status" value="1"/>
</dbReference>
<reference evidence="4 5" key="1">
    <citation type="submission" date="2014-03" db="EMBL/GenBank/DDBJ databases">
        <title>Draft Genome Sequence of Actibacterium mucosum KCTC 23349, a Marine Alphaproteobacterium with Complex Ionic Requirements Isolated from Mediterranean Seawater at Malvarrosa Beach, Valencia, Spain.</title>
        <authorList>
            <person name="Arahal D.R."/>
            <person name="Shao Z."/>
            <person name="Lai Q."/>
            <person name="Pujalte M.J."/>
        </authorList>
    </citation>
    <scope>NUCLEOTIDE SEQUENCE [LARGE SCALE GENOMIC DNA]</scope>
    <source>
        <strain evidence="4 5">KCTC 23349</strain>
    </source>
</reference>
<dbReference type="InterPro" id="IPR007848">
    <property type="entry name" value="Small_mtfrase_dom"/>
</dbReference>
<dbReference type="RefSeq" id="WP_035258317.1">
    <property type="nucleotide sequence ID" value="NZ_JFKE01000003.1"/>
</dbReference>
<dbReference type="EMBL" id="JFKE01000003">
    <property type="protein sequence ID" value="KAJ56111.1"/>
    <property type="molecule type" value="Genomic_DNA"/>
</dbReference>
<dbReference type="GO" id="GO:0008757">
    <property type="term" value="F:S-adenosylmethionine-dependent methyltransferase activity"/>
    <property type="evidence" value="ECO:0007669"/>
    <property type="project" value="UniProtKB-ARBA"/>
</dbReference>
<accession>A0A037ZMQ6</accession>